<feature type="region of interest" description="Disordered" evidence="1">
    <location>
        <begin position="1225"/>
        <end position="1306"/>
    </location>
</feature>
<feature type="compositionally biased region" description="Basic and acidic residues" evidence="1">
    <location>
        <begin position="550"/>
        <end position="560"/>
    </location>
</feature>
<feature type="compositionally biased region" description="Polar residues" evidence="1">
    <location>
        <begin position="1276"/>
        <end position="1288"/>
    </location>
</feature>
<evidence type="ECO:0000313" key="2">
    <source>
        <dbReference type="EMBL" id="KAK0163124.1"/>
    </source>
</evidence>
<feature type="compositionally biased region" description="Low complexity" evidence="1">
    <location>
        <begin position="1401"/>
        <end position="1413"/>
    </location>
</feature>
<evidence type="ECO:0000256" key="1">
    <source>
        <dbReference type="SAM" id="MobiDB-lite"/>
    </source>
</evidence>
<gene>
    <name evidence="2" type="ORF">PV327_006832</name>
</gene>
<feature type="region of interest" description="Disordered" evidence="1">
    <location>
        <begin position="1564"/>
        <end position="1587"/>
    </location>
</feature>
<protein>
    <submittedName>
        <fullName evidence="2">Uncharacterized protein</fullName>
    </submittedName>
</protein>
<feature type="region of interest" description="Disordered" evidence="1">
    <location>
        <begin position="68"/>
        <end position="104"/>
    </location>
</feature>
<feature type="compositionally biased region" description="Polar residues" evidence="1">
    <location>
        <begin position="1297"/>
        <end position="1306"/>
    </location>
</feature>
<accession>A0AA39F539</accession>
<dbReference type="Proteomes" id="UP001168972">
    <property type="component" value="Unassembled WGS sequence"/>
</dbReference>
<feature type="region of interest" description="Disordered" evidence="1">
    <location>
        <begin position="924"/>
        <end position="967"/>
    </location>
</feature>
<reference evidence="2" key="2">
    <citation type="submission" date="2023-03" db="EMBL/GenBank/DDBJ databases">
        <authorList>
            <person name="Inwood S.N."/>
            <person name="Skelly J.G."/>
            <person name="Guhlin J."/>
            <person name="Harrop T.W.R."/>
            <person name="Goldson S.G."/>
            <person name="Dearden P.K."/>
        </authorList>
    </citation>
    <scope>NUCLEOTIDE SEQUENCE</scope>
    <source>
        <strain evidence="2">Lincoln</strain>
        <tissue evidence="2">Whole body</tissue>
    </source>
</reference>
<proteinExistence type="predicted"/>
<feature type="compositionally biased region" description="Polar residues" evidence="1">
    <location>
        <begin position="1343"/>
        <end position="1367"/>
    </location>
</feature>
<feature type="region of interest" description="Disordered" evidence="1">
    <location>
        <begin position="1326"/>
        <end position="1372"/>
    </location>
</feature>
<keyword evidence="3" id="KW-1185">Reference proteome</keyword>
<name>A0AA39F539_MICHY</name>
<feature type="region of interest" description="Disordered" evidence="1">
    <location>
        <begin position="1396"/>
        <end position="1418"/>
    </location>
</feature>
<feature type="compositionally biased region" description="Low complexity" evidence="1">
    <location>
        <begin position="1256"/>
        <end position="1265"/>
    </location>
</feature>
<comment type="caution">
    <text evidence="2">The sequence shown here is derived from an EMBL/GenBank/DDBJ whole genome shotgun (WGS) entry which is preliminary data.</text>
</comment>
<evidence type="ECO:0000313" key="3">
    <source>
        <dbReference type="Proteomes" id="UP001168972"/>
    </source>
</evidence>
<reference evidence="2" key="1">
    <citation type="journal article" date="2023" name="bioRxiv">
        <title>Scaffold-level genome assemblies of two parasitoid biocontrol wasps reveal the parthenogenesis mechanism and an associated novel virus.</title>
        <authorList>
            <person name="Inwood S."/>
            <person name="Skelly J."/>
            <person name="Guhlin J."/>
            <person name="Harrop T."/>
            <person name="Goldson S."/>
            <person name="Dearden P."/>
        </authorList>
    </citation>
    <scope>NUCLEOTIDE SEQUENCE</scope>
    <source>
        <strain evidence="2">Lincoln</strain>
        <tissue evidence="2">Whole body</tissue>
    </source>
</reference>
<feature type="compositionally biased region" description="Polar residues" evidence="1">
    <location>
        <begin position="1225"/>
        <end position="1255"/>
    </location>
</feature>
<feature type="compositionally biased region" description="Polar residues" evidence="1">
    <location>
        <begin position="95"/>
        <end position="104"/>
    </location>
</feature>
<sequence length="1617" mass="183321">MELQNRVPQTESPIIIFLLPLAIFAHRYRLPTDPNDTPFLPIFPVYPYNPKLMKRGVEKDHSYGRINSELYAPRPDAKDSYTTKYNGNYHRDSHSSTPTQSIYQPSYISSNQPYAQSTAYTPGSSIPSQYYNTNPYLYTIYNGYPVALVAQSHSVNPRLPNNNYYYQQQYHPNLLQAYSSGVESSQINHEYDGKFFGKFQDIPKNELNTKDAQFIDGTNYLTNSKELETSASTYRLPSHINQENDISDVHLRSAQLPRTMIRIIPYDGQQFRAANFAVASGYKYPQLNPQQLINQAVENGFGQSAITNVAQGQYDIAQVNSNLPEKNNLQLQSPVIAKTGLAYVMNSGPFNISPRHIAKALDSYQDSSVIPIRNQKPVTTVTVEGSHGLYIPPTKVYKHHQSQLPEYNGYTTQNGQVYNGLQTSSMLVDYKKNEQNYSTEDIQQTQPDQSYSYQYSGYQPASSNQQIQLDNYKITLDDVNYASKRNRWEKQKNYPGSPTQCSTLFSETFTSTLSEKKIKLEDIERDNLRVESKSTSGQKQQRQQSMYAVHSDDERDDYHQSSDNNYERGGGLGAFTTAPPPSSPSHNNYNDDVYQQQDLSHDVDYHQEPQQIEVMPKSQPTYHHHQQQLYYEPEVSVGNQYQSIQQKSVTDKYLPKNTIYIPMSQLLALYPYLASNQGSSMKNEAYLHQLASQAAQQIPIPVYRPEHNINSAPVYTSPKLSYQIQPQYITYATKYPLHTQAILPSKKGVGRLYSQSSQAYTQPKELLYTQAVIAQPQTQYLQQLIYPNSLYTQMNNNAQPVYVPQQQAHSEEYTHYNQPERYHYVVDTPKNSHQNYEKSPDAINVDFTPPQLSPHRFKSNQYSISGNNDKLQYIQQHYITHSSQPKSLLDSYIPSHIIAAKDAERAFAIALTCVALATCDDSQSTADTTTLKPLVKEPIDDSDDDDTSQNFSNHRINNDEDNNNSEVSPVLPPIILLDFADDSENNSTSDEKSKRTINNELGYGYLKNNLLSGKFNYYFPGGKTGTTVSIEESISPFEPKTIIEPFKSNTERPTVISSTYQPDLIEQVDQPIAQPWSATFPSSQQIFGQRTKLRKAPPNTFSYQYLSTTSQPDYNNHNMGFSTPKPFTNRYNTYTSTPGYNSKYNVVGLAPPDAGFSVENPTTQRGILSDDPTIFNLPRFTIENGIKYENKIIWKYPDGRIAGNPPTSFINSYSEYSNSQTHKGINKNPTFQSVLTNQSPPFINSGLSKFRNNNPAYHSASSAHQSARHPMEPISNVHSQRPAQFPTDQESDFQPRPNGNSQAHTFDFSYQDNYGLRQRGNAVKTPVRNDQTPVRGSLKLSVDTDNPEYTYTPPSRPFSITTSSPNTAGGGGQVTPETIAKYSTQVQKYLTKVFSNPKNDQYPQQLRQQQQQQPSANAAALTKNDYENIFNYNPSISQYIRDPSSILKVKPTFIQAGDSLVPVIILRVDGARPIEPQPSSNINLKSLLQQYISKYAGNQVSTQNFDYDDRKVSAPIDNYNLLNDLSQFTQALRRYSGNTNVDPIKPSSQLTLAEHPLNYDDTRYVPKSSYDVSDGKRNANDNLRSKNDVKTKKIQKIKNVEIINGPHIQNYHESRQS</sequence>
<dbReference type="EMBL" id="JAQQBR010001833">
    <property type="protein sequence ID" value="KAK0163124.1"/>
    <property type="molecule type" value="Genomic_DNA"/>
</dbReference>
<feature type="region of interest" description="Disordered" evidence="1">
    <location>
        <begin position="529"/>
        <end position="592"/>
    </location>
</feature>
<feature type="compositionally biased region" description="Polar residues" evidence="1">
    <location>
        <begin position="533"/>
        <end position="546"/>
    </location>
</feature>
<feature type="compositionally biased region" description="Basic and acidic residues" evidence="1">
    <location>
        <begin position="1573"/>
        <end position="1587"/>
    </location>
</feature>
<organism evidence="2 3">
    <name type="scientific">Microctonus hyperodae</name>
    <name type="common">Parasitoid wasp</name>
    <dbReference type="NCBI Taxonomy" id="165561"/>
    <lineage>
        <taxon>Eukaryota</taxon>
        <taxon>Metazoa</taxon>
        <taxon>Ecdysozoa</taxon>
        <taxon>Arthropoda</taxon>
        <taxon>Hexapoda</taxon>
        <taxon>Insecta</taxon>
        <taxon>Pterygota</taxon>
        <taxon>Neoptera</taxon>
        <taxon>Endopterygota</taxon>
        <taxon>Hymenoptera</taxon>
        <taxon>Apocrita</taxon>
        <taxon>Ichneumonoidea</taxon>
        <taxon>Braconidae</taxon>
        <taxon>Euphorinae</taxon>
        <taxon>Microctonus</taxon>
    </lineage>
</organism>